<protein>
    <submittedName>
        <fullName evidence="1">Uncharacterized protein</fullName>
    </submittedName>
</protein>
<reference evidence="1" key="1">
    <citation type="submission" date="2020-11" db="EMBL/GenBank/DDBJ databases">
        <authorList>
            <person name="Tran Van P."/>
        </authorList>
    </citation>
    <scope>NUCLEOTIDE SEQUENCE</scope>
</reference>
<dbReference type="PANTHER" id="PTHR15245:SF20">
    <property type="entry name" value="SYMPLEKIN"/>
    <property type="match status" value="1"/>
</dbReference>
<dbReference type="InterPro" id="IPR021850">
    <property type="entry name" value="Symplekin/Pta1"/>
</dbReference>
<dbReference type="EMBL" id="CAJPVJ010054374">
    <property type="protein sequence ID" value="CAG2183493.1"/>
    <property type="molecule type" value="Genomic_DNA"/>
</dbReference>
<accession>A0A7R9MTS2</accession>
<evidence type="ECO:0000313" key="1">
    <source>
        <dbReference type="EMBL" id="CAD7666497.1"/>
    </source>
</evidence>
<gene>
    <name evidence="1" type="ORF">ONB1V03_LOCUS22913</name>
</gene>
<dbReference type="GO" id="GO:0005847">
    <property type="term" value="C:mRNA cleavage and polyadenylation specificity factor complex"/>
    <property type="evidence" value="ECO:0007669"/>
    <property type="project" value="TreeGrafter"/>
</dbReference>
<dbReference type="PANTHER" id="PTHR15245">
    <property type="entry name" value="SYMPLEKIN-RELATED"/>
    <property type="match status" value="1"/>
</dbReference>
<organism evidence="1">
    <name type="scientific">Oppiella nova</name>
    <dbReference type="NCBI Taxonomy" id="334625"/>
    <lineage>
        <taxon>Eukaryota</taxon>
        <taxon>Metazoa</taxon>
        <taxon>Ecdysozoa</taxon>
        <taxon>Arthropoda</taxon>
        <taxon>Chelicerata</taxon>
        <taxon>Arachnida</taxon>
        <taxon>Acari</taxon>
        <taxon>Acariformes</taxon>
        <taxon>Sarcoptiformes</taxon>
        <taxon>Oribatida</taxon>
        <taxon>Brachypylina</taxon>
        <taxon>Oppioidea</taxon>
        <taxon>Oppiidae</taxon>
        <taxon>Oppiella</taxon>
    </lineage>
</organism>
<keyword evidence="2" id="KW-1185">Reference proteome</keyword>
<feature type="non-terminal residue" evidence="1">
    <location>
        <position position="176"/>
    </location>
</feature>
<dbReference type="AlphaFoldDB" id="A0A7R9MTS2"/>
<dbReference type="OrthoDB" id="331600at2759"/>
<name>A0A7R9MTS2_9ACAR</name>
<sequence>QISQLLTDLGASQSEINKCLNENRKRAIKLEPKDTEVKRIKLEADDEEDDNEPVVPPAKISRNEANTAIDITAEDIIPRLNVISNVSDLVLVSMLSLPDSMPDHFQASYTPVAAAGTASQIKHLARLLASQLTAAGLGKGVEEMVDKMTNSSKKQLSAEQNIEQNQKIAIVIGQTI</sequence>
<proteinExistence type="predicted"/>
<dbReference type="EMBL" id="OC969199">
    <property type="protein sequence ID" value="CAD7666497.1"/>
    <property type="molecule type" value="Genomic_DNA"/>
</dbReference>
<evidence type="ECO:0000313" key="2">
    <source>
        <dbReference type="Proteomes" id="UP000728032"/>
    </source>
</evidence>
<dbReference type="Proteomes" id="UP000728032">
    <property type="component" value="Unassembled WGS sequence"/>
</dbReference>
<feature type="non-terminal residue" evidence="1">
    <location>
        <position position="1"/>
    </location>
</feature>